<evidence type="ECO:0000256" key="6">
    <source>
        <dbReference type="SAM" id="MobiDB-lite"/>
    </source>
</evidence>
<dbReference type="GO" id="GO:0004519">
    <property type="term" value="F:endonuclease activity"/>
    <property type="evidence" value="ECO:0007669"/>
    <property type="project" value="UniProtKB-KW"/>
</dbReference>
<proteinExistence type="evidence at transcript level"/>
<dbReference type="GO" id="GO:0006508">
    <property type="term" value="P:proteolysis"/>
    <property type="evidence" value="ECO:0007669"/>
    <property type="project" value="UniProtKB-KW"/>
</dbReference>
<dbReference type="InterPro" id="IPR040643">
    <property type="entry name" value="MLVIN_C"/>
</dbReference>
<organism evidence="8">
    <name type="scientific">Homo sapiens</name>
    <name type="common">Human</name>
    <dbReference type="NCBI Taxonomy" id="9606"/>
    <lineage>
        <taxon>Eukaryota</taxon>
        <taxon>Metazoa</taxon>
        <taxon>Chordata</taxon>
        <taxon>Craniata</taxon>
        <taxon>Vertebrata</taxon>
        <taxon>Euteleostomi</taxon>
        <taxon>Mammalia</taxon>
        <taxon>Eutheria</taxon>
        <taxon>Euarchontoglires</taxon>
        <taxon>Primates</taxon>
        <taxon>Haplorrhini</taxon>
        <taxon>Catarrhini</taxon>
        <taxon>Hominidae</taxon>
        <taxon>Homo</taxon>
    </lineage>
</organism>
<name>V9H0G2_HUMAN</name>
<keyword evidence="2" id="KW-0548">Nucleotidyltransferase</keyword>
<dbReference type="Gene3D" id="2.30.30.850">
    <property type="match status" value="1"/>
</dbReference>
<feature type="region of interest" description="Disordered" evidence="6">
    <location>
        <begin position="1"/>
        <end position="30"/>
    </location>
</feature>
<evidence type="ECO:0000256" key="4">
    <source>
        <dbReference type="ARBA" id="ARBA00022759"/>
    </source>
</evidence>
<keyword evidence="5" id="KW-0378">Hydrolase</keyword>
<keyword evidence="3" id="KW-0540">Nuclease</keyword>
<dbReference type="GO" id="GO:0008233">
    <property type="term" value="F:peptidase activity"/>
    <property type="evidence" value="ECO:0007669"/>
    <property type="project" value="UniProtKB-KW"/>
</dbReference>
<sequence length="142" mass="15945">MLPDHLRSPLDHHRCPTSGDSQVEDPQPHEDTLAGRSVLVKNLNPQTLQPRWTRPYLVICSTLTAVCLQDLPHWVHHSRIKLCPSGSQPNPSLPPGSHKYSPLLPLNSLIFLKNSNNPYEPNTSLYSIRSLHPYPTFCSTAL</sequence>
<reference evidence="8" key="1">
    <citation type="journal article" date="1997" name="J. Gen. Virol.">
        <title>Spliced human endogenous retroviral HERV-H env transcripts in T-cell leukaemia cell lines and normal leukocytes: alternative splicing pattern of HERV-H transcripts.</title>
        <authorList>
            <person name="Lindeskog M."/>
            <person name="Blomberg J."/>
        </authorList>
    </citation>
    <scope>NUCLEOTIDE SEQUENCE</scope>
</reference>
<dbReference type="Pfam" id="PF18697">
    <property type="entry name" value="MLVIN_C"/>
    <property type="match status" value="1"/>
</dbReference>
<evidence type="ECO:0000256" key="2">
    <source>
        <dbReference type="ARBA" id="ARBA00022695"/>
    </source>
</evidence>
<keyword evidence="4" id="KW-0255">Endonuclease</keyword>
<keyword evidence="8" id="KW-0645">Protease</keyword>
<accession>V9H0G2</accession>
<protein>
    <submittedName>
        <fullName evidence="8">Endogenous retroviral H protease/integrase-derived ORF1 mRNA</fullName>
    </submittedName>
</protein>
<keyword evidence="1" id="KW-0808">Transferase</keyword>
<dbReference type="AlphaFoldDB" id="V9H0G2"/>
<evidence type="ECO:0000256" key="3">
    <source>
        <dbReference type="ARBA" id="ARBA00022722"/>
    </source>
</evidence>
<dbReference type="GO" id="GO:0016779">
    <property type="term" value="F:nucleotidyltransferase activity"/>
    <property type="evidence" value="ECO:0007669"/>
    <property type="project" value="UniProtKB-KW"/>
</dbReference>
<evidence type="ECO:0000256" key="5">
    <source>
        <dbReference type="ARBA" id="ARBA00022801"/>
    </source>
</evidence>
<evidence type="ECO:0000256" key="1">
    <source>
        <dbReference type="ARBA" id="ARBA00022679"/>
    </source>
</evidence>
<evidence type="ECO:0000313" key="8">
    <source>
        <dbReference type="EMBL" id="AAC51804.1"/>
    </source>
</evidence>
<evidence type="ECO:0000259" key="7">
    <source>
        <dbReference type="Pfam" id="PF18697"/>
    </source>
</evidence>
<feature type="compositionally biased region" description="Basic and acidic residues" evidence="6">
    <location>
        <begin position="1"/>
        <end position="14"/>
    </location>
</feature>
<dbReference type="EMBL" id="U88898">
    <property type="protein sequence ID" value="AAC51804.1"/>
    <property type="molecule type" value="mRNA"/>
</dbReference>
<feature type="domain" description="Murine leukemia virus integrase C-terminal" evidence="7">
    <location>
        <begin position="35"/>
        <end position="81"/>
    </location>
</feature>